<reference evidence="3" key="1">
    <citation type="journal article" date="2019" name="Int. J. Syst. Evol. Microbiol.">
        <title>The Global Catalogue of Microorganisms (GCM) 10K type strain sequencing project: providing services to taxonomists for standard genome sequencing and annotation.</title>
        <authorList>
            <consortium name="The Broad Institute Genomics Platform"/>
            <consortium name="The Broad Institute Genome Sequencing Center for Infectious Disease"/>
            <person name="Wu L."/>
            <person name="Ma J."/>
        </authorList>
    </citation>
    <scope>NUCLEOTIDE SEQUENCE [LARGE SCALE GENOMIC DNA]</scope>
    <source>
        <strain evidence="3">TBRC 5832</strain>
    </source>
</reference>
<dbReference type="EMBL" id="JBHSBL010000020">
    <property type="protein sequence ID" value="MFC4069556.1"/>
    <property type="molecule type" value="Genomic_DNA"/>
</dbReference>
<gene>
    <name evidence="2" type="ORF">ACFO0C_31920</name>
</gene>
<organism evidence="2 3">
    <name type="scientific">Actinoplanes subglobosus</name>
    <dbReference type="NCBI Taxonomy" id="1547892"/>
    <lineage>
        <taxon>Bacteria</taxon>
        <taxon>Bacillati</taxon>
        <taxon>Actinomycetota</taxon>
        <taxon>Actinomycetes</taxon>
        <taxon>Micromonosporales</taxon>
        <taxon>Micromonosporaceae</taxon>
        <taxon>Actinoplanes</taxon>
    </lineage>
</organism>
<keyword evidence="1" id="KW-0472">Membrane</keyword>
<sequence length="343" mass="36561">MTARARQHQRGRPIGAVARLLLPIFLAMSVTALFAMVWQSVGEQSDFAELERDGVRYIQALGPLEIALTNAGSAAVNDREAAPEELGRAVDAVAAVDRELGERLSTQDRWSGLRAKIEALPSEGDDAEIIAAYGTVGDLLLALMDKVRNSSKLVRDPDADLYYLGDGATQELPESIVAAARFTNLLTTLSDLSPAERSATLIDVSTAGSALASNARDLSDDVRLAVEGTGSQSLGSALLSRLDRFNRSVDTLLPLLTPLQSGRTGVDPEQVGRARDEMQAAAADLSAALLTQIDIGLADRISSLDQRRLLASGIFVFSVLLALTPAGLALLRRLRRPRPPESA</sequence>
<dbReference type="RefSeq" id="WP_378070432.1">
    <property type="nucleotide sequence ID" value="NZ_JBHSBL010000020.1"/>
</dbReference>
<protein>
    <submittedName>
        <fullName evidence="2">Uncharacterized protein</fullName>
    </submittedName>
</protein>
<evidence type="ECO:0000313" key="2">
    <source>
        <dbReference type="EMBL" id="MFC4069556.1"/>
    </source>
</evidence>
<feature type="non-terminal residue" evidence="2">
    <location>
        <position position="343"/>
    </location>
</feature>
<evidence type="ECO:0000256" key="1">
    <source>
        <dbReference type="SAM" id="Phobius"/>
    </source>
</evidence>
<keyword evidence="3" id="KW-1185">Reference proteome</keyword>
<proteinExistence type="predicted"/>
<comment type="caution">
    <text evidence="2">The sequence shown here is derived from an EMBL/GenBank/DDBJ whole genome shotgun (WGS) entry which is preliminary data.</text>
</comment>
<feature type="transmembrane region" description="Helical" evidence="1">
    <location>
        <begin position="309"/>
        <end position="331"/>
    </location>
</feature>
<feature type="transmembrane region" description="Helical" evidence="1">
    <location>
        <begin position="20"/>
        <end position="38"/>
    </location>
</feature>
<name>A0ABV8J0Q2_9ACTN</name>
<evidence type="ECO:0000313" key="3">
    <source>
        <dbReference type="Proteomes" id="UP001595867"/>
    </source>
</evidence>
<accession>A0ABV8J0Q2</accession>
<dbReference type="Proteomes" id="UP001595867">
    <property type="component" value="Unassembled WGS sequence"/>
</dbReference>
<keyword evidence="1" id="KW-1133">Transmembrane helix</keyword>
<keyword evidence="1" id="KW-0812">Transmembrane</keyword>